<organism evidence="2 3">
    <name type="scientific">Mobilicoccus caccae</name>
    <dbReference type="NCBI Taxonomy" id="1859295"/>
    <lineage>
        <taxon>Bacteria</taxon>
        <taxon>Bacillati</taxon>
        <taxon>Actinomycetota</taxon>
        <taxon>Actinomycetes</taxon>
        <taxon>Micrococcales</taxon>
        <taxon>Dermatophilaceae</taxon>
        <taxon>Mobilicoccus</taxon>
    </lineage>
</organism>
<keyword evidence="3" id="KW-1185">Reference proteome</keyword>
<dbReference type="RefSeq" id="WP_284305308.1">
    <property type="nucleotide sequence ID" value="NZ_BSUO01000001.1"/>
</dbReference>
<name>A0ABQ6IV34_9MICO</name>
<feature type="compositionally biased region" description="Polar residues" evidence="1">
    <location>
        <begin position="41"/>
        <end position="57"/>
    </location>
</feature>
<feature type="region of interest" description="Disordered" evidence="1">
    <location>
        <begin position="35"/>
        <end position="57"/>
    </location>
</feature>
<evidence type="ECO:0000313" key="2">
    <source>
        <dbReference type="EMBL" id="GMA41799.1"/>
    </source>
</evidence>
<dbReference type="EMBL" id="BSUO01000001">
    <property type="protein sequence ID" value="GMA41799.1"/>
    <property type="molecule type" value="Genomic_DNA"/>
</dbReference>
<dbReference type="NCBIfam" id="NF038356">
    <property type="entry name" value="actino_DLW39"/>
    <property type="match status" value="1"/>
</dbReference>
<reference evidence="3" key="1">
    <citation type="journal article" date="2019" name="Int. J. Syst. Evol. Microbiol.">
        <title>The Global Catalogue of Microorganisms (GCM) 10K type strain sequencing project: providing services to taxonomists for standard genome sequencing and annotation.</title>
        <authorList>
            <consortium name="The Broad Institute Genomics Platform"/>
            <consortium name="The Broad Institute Genome Sequencing Center for Infectious Disease"/>
            <person name="Wu L."/>
            <person name="Ma J."/>
        </authorList>
    </citation>
    <scope>NUCLEOTIDE SEQUENCE [LARGE SCALE GENOMIC DNA]</scope>
    <source>
        <strain evidence="3">NBRC 113072</strain>
    </source>
</reference>
<evidence type="ECO:0000313" key="3">
    <source>
        <dbReference type="Proteomes" id="UP001157126"/>
    </source>
</evidence>
<comment type="caution">
    <text evidence="2">The sequence shown here is derived from an EMBL/GenBank/DDBJ whole genome shotgun (WGS) entry which is preliminary data.</text>
</comment>
<accession>A0ABQ6IV34</accession>
<dbReference type="Proteomes" id="UP001157126">
    <property type="component" value="Unassembled WGS sequence"/>
</dbReference>
<protein>
    <submittedName>
        <fullName evidence="2">Uncharacterized protein</fullName>
    </submittedName>
</protein>
<dbReference type="InterPro" id="IPR047990">
    <property type="entry name" value="DLW39-like"/>
</dbReference>
<gene>
    <name evidence="2" type="ORF">GCM10025883_38440</name>
</gene>
<evidence type="ECO:0000256" key="1">
    <source>
        <dbReference type="SAM" id="MobiDB-lite"/>
    </source>
</evidence>
<sequence length="57" mass="6194">MKRIVALLVATAGAAVVGQRWQARQAERALWVEITDPSPRESATPQTTPQQDLVGSH</sequence>
<proteinExistence type="predicted"/>